<dbReference type="InterPro" id="IPR051049">
    <property type="entry name" value="Dienelactone_hydrolase-like"/>
</dbReference>
<gene>
    <name evidence="2" type="ORF">GCM10017559_69900</name>
</gene>
<dbReference type="Gene3D" id="3.40.50.1820">
    <property type="entry name" value="alpha/beta hydrolase"/>
    <property type="match status" value="1"/>
</dbReference>
<dbReference type="Proteomes" id="UP001499930">
    <property type="component" value="Unassembled WGS sequence"/>
</dbReference>
<organism evidence="2 3">
    <name type="scientific">Streptosporangium longisporum</name>
    <dbReference type="NCBI Taxonomy" id="46187"/>
    <lineage>
        <taxon>Bacteria</taxon>
        <taxon>Bacillati</taxon>
        <taxon>Actinomycetota</taxon>
        <taxon>Actinomycetes</taxon>
        <taxon>Streptosporangiales</taxon>
        <taxon>Streptosporangiaceae</taxon>
        <taxon>Streptosporangium</taxon>
    </lineage>
</organism>
<protein>
    <recommendedName>
        <fullName evidence="1">Dienelactone hydrolase domain-containing protein</fullName>
    </recommendedName>
</protein>
<evidence type="ECO:0000313" key="2">
    <source>
        <dbReference type="EMBL" id="GAA3032621.1"/>
    </source>
</evidence>
<comment type="caution">
    <text evidence="2">The sequence shown here is derived from an EMBL/GenBank/DDBJ whole genome shotgun (WGS) entry which is preliminary data.</text>
</comment>
<accession>A0ABP6L4Q9</accession>
<dbReference type="InterPro" id="IPR002925">
    <property type="entry name" value="Dienelactn_hydro"/>
</dbReference>
<proteinExistence type="predicted"/>
<dbReference type="InterPro" id="IPR029058">
    <property type="entry name" value="AB_hydrolase_fold"/>
</dbReference>
<name>A0ABP6L4Q9_9ACTN</name>
<reference evidence="3" key="1">
    <citation type="journal article" date="2019" name="Int. J. Syst. Evol. Microbiol.">
        <title>The Global Catalogue of Microorganisms (GCM) 10K type strain sequencing project: providing services to taxonomists for standard genome sequencing and annotation.</title>
        <authorList>
            <consortium name="The Broad Institute Genomics Platform"/>
            <consortium name="The Broad Institute Genome Sequencing Center for Infectious Disease"/>
            <person name="Wu L."/>
            <person name="Ma J."/>
        </authorList>
    </citation>
    <scope>NUCLEOTIDE SEQUENCE [LARGE SCALE GENOMIC DNA]</scope>
    <source>
        <strain evidence="3">JCM 3106</strain>
    </source>
</reference>
<sequence length="249" mass="26563">MCHETDSRPPAFGESGRITEQGALVLTAGDGTRFSALHAFTAATGDPAGVIILPDARGTHPYYDALARRFAANGFNAVVVDYYGRTAGPGARDADFPWREHFPHLDPADVTQDVRAAHDFLRAHGDGPVVVVGFCYGGGQSWMLAAGDLELAGCVGFYGLPAFAAGVVDEIHVPLLLLLAGEDVATGPAEFDAFTARLDAAGKDYEKHVYAGAPHSFFDAAYDEWQDACRDAWSRTLDFIQRRTSAVGA</sequence>
<feature type="domain" description="Dienelactone hydrolase" evidence="1">
    <location>
        <begin position="46"/>
        <end position="242"/>
    </location>
</feature>
<keyword evidence="3" id="KW-1185">Reference proteome</keyword>
<dbReference type="PANTHER" id="PTHR46623:SF6">
    <property type="entry name" value="ALPHA_BETA-HYDROLASES SUPERFAMILY PROTEIN"/>
    <property type="match status" value="1"/>
</dbReference>
<dbReference type="SUPFAM" id="SSF53474">
    <property type="entry name" value="alpha/beta-Hydrolases"/>
    <property type="match status" value="1"/>
</dbReference>
<dbReference type="EMBL" id="BAAAWD010000019">
    <property type="protein sequence ID" value="GAA3032621.1"/>
    <property type="molecule type" value="Genomic_DNA"/>
</dbReference>
<dbReference type="Pfam" id="PF01738">
    <property type="entry name" value="DLH"/>
    <property type="match status" value="1"/>
</dbReference>
<evidence type="ECO:0000259" key="1">
    <source>
        <dbReference type="Pfam" id="PF01738"/>
    </source>
</evidence>
<dbReference type="RefSeq" id="WP_344904114.1">
    <property type="nucleotide sequence ID" value="NZ_BAAAWD010000019.1"/>
</dbReference>
<dbReference type="PANTHER" id="PTHR46623">
    <property type="entry name" value="CARBOXYMETHYLENEBUTENOLIDASE-RELATED"/>
    <property type="match status" value="1"/>
</dbReference>
<evidence type="ECO:0000313" key="3">
    <source>
        <dbReference type="Proteomes" id="UP001499930"/>
    </source>
</evidence>